<keyword evidence="2" id="KW-1185">Reference proteome</keyword>
<proteinExistence type="predicted"/>
<accession>A0A4Z2HKA8</accession>
<dbReference type="AlphaFoldDB" id="A0A4Z2HKA8"/>
<name>A0A4Z2HKA8_9TELE</name>
<protein>
    <submittedName>
        <fullName evidence="1">Uncharacterized protein</fullName>
    </submittedName>
</protein>
<organism evidence="1 2">
    <name type="scientific">Liparis tanakae</name>
    <name type="common">Tanaka's snailfish</name>
    <dbReference type="NCBI Taxonomy" id="230148"/>
    <lineage>
        <taxon>Eukaryota</taxon>
        <taxon>Metazoa</taxon>
        <taxon>Chordata</taxon>
        <taxon>Craniata</taxon>
        <taxon>Vertebrata</taxon>
        <taxon>Euteleostomi</taxon>
        <taxon>Actinopterygii</taxon>
        <taxon>Neopterygii</taxon>
        <taxon>Teleostei</taxon>
        <taxon>Neoteleostei</taxon>
        <taxon>Acanthomorphata</taxon>
        <taxon>Eupercaria</taxon>
        <taxon>Perciformes</taxon>
        <taxon>Cottioidei</taxon>
        <taxon>Cottales</taxon>
        <taxon>Liparidae</taxon>
        <taxon>Liparis</taxon>
    </lineage>
</organism>
<evidence type="ECO:0000313" key="2">
    <source>
        <dbReference type="Proteomes" id="UP000314294"/>
    </source>
</evidence>
<reference evidence="1 2" key="1">
    <citation type="submission" date="2019-03" db="EMBL/GenBank/DDBJ databases">
        <title>First draft genome of Liparis tanakae, snailfish: a comprehensive survey of snailfish specific genes.</title>
        <authorList>
            <person name="Kim W."/>
            <person name="Song I."/>
            <person name="Jeong J.-H."/>
            <person name="Kim D."/>
            <person name="Kim S."/>
            <person name="Ryu S."/>
            <person name="Song J.Y."/>
            <person name="Lee S.K."/>
        </authorList>
    </citation>
    <scope>NUCLEOTIDE SEQUENCE [LARGE SCALE GENOMIC DNA]</scope>
    <source>
        <tissue evidence="1">Muscle</tissue>
    </source>
</reference>
<evidence type="ECO:0000313" key="1">
    <source>
        <dbReference type="EMBL" id="TNN65302.1"/>
    </source>
</evidence>
<dbReference type="Proteomes" id="UP000314294">
    <property type="component" value="Unassembled WGS sequence"/>
</dbReference>
<dbReference type="EMBL" id="SRLO01000237">
    <property type="protein sequence ID" value="TNN65302.1"/>
    <property type="molecule type" value="Genomic_DNA"/>
</dbReference>
<comment type="caution">
    <text evidence="1">The sequence shown here is derived from an EMBL/GenBank/DDBJ whole genome shotgun (WGS) entry which is preliminary data.</text>
</comment>
<gene>
    <name evidence="1" type="ORF">EYF80_024456</name>
</gene>
<sequence>MTKLPSIFSRMKRAWLVSLALSAPSMPTNQSFLSTLKTLWRPAASASLSFSGVILTMNRTVVSVLTGNSEISMVVESMMATSPVLMNWLSITCSILGSCGRKKTPPSSGLSTWEIRDGVGGGASRPHHGQRLVAVEHALGILLAQAVPMPSAPFTSTVGMMGRYHSGSTRWLSSTLYLSRLSSTGGKRRRANGLDGQNIGEIVKFISSSGKR</sequence>